<sequence>MTAFSYQLVNVFAESRWGGNPLAVFTDASGLSDADMQAIARQFNLSETVFVLPGTDGCAAALRIFTPALELPFAGHPLLGSAAVLQKLLGLPAHFSLSTRAGEIAIREHEGIYRLCARPATSRAADLDSATAAAMLGLDVSAMAAAPVWVNAGSEQLLLRAASRDAVLAAKPDPLLFAAGATLFPGRSVAYLWHAEDGVATVRLFYGQGGAVLEDPGTGSACANLGAWCVEAGMAPLSWRVVQGEAIGRPNILYLDVDAAGRVEVGGRVQMMGQGVFCA</sequence>
<evidence type="ECO:0000313" key="4">
    <source>
        <dbReference type="Proteomes" id="UP000467214"/>
    </source>
</evidence>
<dbReference type="InterPro" id="IPR003719">
    <property type="entry name" value="Phenazine_PhzF-like"/>
</dbReference>
<dbReference type="GO" id="GO:0016853">
    <property type="term" value="F:isomerase activity"/>
    <property type="evidence" value="ECO:0007669"/>
    <property type="project" value="UniProtKB-KW"/>
</dbReference>
<dbReference type="GO" id="GO:0005737">
    <property type="term" value="C:cytoplasm"/>
    <property type="evidence" value="ECO:0007669"/>
    <property type="project" value="TreeGrafter"/>
</dbReference>
<dbReference type="Pfam" id="PF02567">
    <property type="entry name" value="PhzC-PhzF"/>
    <property type="match status" value="1"/>
</dbReference>
<feature type="active site" evidence="2">
    <location>
        <position position="47"/>
    </location>
</feature>
<keyword evidence="3" id="KW-0413">Isomerase</keyword>
<dbReference type="PIRSF" id="PIRSF016184">
    <property type="entry name" value="PhzC_PhzF"/>
    <property type="match status" value="1"/>
</dbReference>
<gene>
    <name evidence="3" type="ORF">GQF02_00305</name>
</gene>
<dbReference type="SUPFAM" id="SSF54506">
    <property type="entry name" value="Diaminopimelate epimerase-like"/>
    <property type="match status" value="1"/>
</dbReference>
<dbReference type="Gene3D" id="3.10.310.10">
    <property type="entry name" value="Diaminopimelate Epimerase, Chain A, domain 1"/>
    <property type="match status" value="2"/>
</dbReference>
<dbReference type="EMBL" id="WSSB01000001">
    <property type="protein sequence ID" value="MXR35441.1"/>
    <property type="molecule type" value="Genomic_DNA"/>
</dbReference>
<keyword evidence="4" id="KW-1185">Reference proteome</keyword>
<protein>
    <submittedName>
        <fullName evidence="3">PhzF family phenazine biosynthesis isomerase</fullName>
    </submittedName>
</protein>
<comment type="caution">
    <text evidence="3">The sequence shown here is derived from an EMBL/GenBank/DDBJ whole genome shotgun (WGS) entry which is preliminary data.</text>
</comment>
<evidence type="ECO:0000256" key="1">
    <source>
        <dbReference type="ARBA" id="ARBA00008270"/>
    </source>
</evidence>
<accession>A0A845BLV6</accession>
<comment type="similarity">
    <text evidence="1">Belongs to the PhzF family.</text>
</comment>
<dbReference type="PANTHER" id="PTHR13774:SF32">
    <property type="entry name" value="ANTISENSE-ENHANCING SEQUENCE 1"/>
    <property type="match status" value="1"/>
</dbReference>
<evidence type="ECO:0000313" key="3">
    <source>
        <dbReference type="EMBL" id="MXR35441.1"/>
    </source>
</evidence>
<reference evidence="3 4" key="1">
    <citation type="submission" date="2019-12" db="EMBL/GenBank/DDBJ databases">
        <title>Neisseriaceae gen. nov. sp. Genome sequencing and assembly.</title>
        <authorList>
            <person name="Liu Z."/>
            <person name="Li A."/>
        </authorList>
    </citation>
    <scope>NUCLEOTIDE SEQUENCE [LARGE SCALE GENOMIC DNA]</scope>
    <source>
        <strain evidence="3 4">B2N2-7</strain>
    </source>
</reference>
<organism evidence="3 4">
    <name type="scientific">Craterilacuibacter sinensis</name>
    <dbReference type="NCBI Taxonomy" id="2686017"/>
    <lineage>
        <taxon>Bacteria</taxon>
        <taxon>Pseudomonadati</taxon>
        <taxon>Pseudomonadota</taxon>
        <taxon>Betaproteobacteria</taxon>
        <taxon>Neisseriales</taxon>
        <taxon>Neisseriaceae</taxon>
        <taxon>Craterilacuibacter</taxon>
    </lineage>
</organism>
<proteinExistence type="inferred from homology"/>
<dbReference type="Proteomes" id="UP000467214">
    <property type="component" value="Unassembled WGS sequence"/>
</dbReference>
<evidence type="ECO:0000256" key="2">
    <source>
        <dbReference type="PIRSR" id="PIRSR016184-1"/>
    </source>
</evidence>
<dbReference type="RefSeq" id="WP_160794104.1">
    <property type="nucleotide sequence ID" value="NZ_WSSB01000001.1"/>
</dbReference>
<name>A0A845BLV6_9NEIS</name>
<dbReference type="AlphaFoldDB" id="A0A845BLV6"/>
<dbReference type="NCBIfam" id="TIGR00654">
    <property type="entry name" value="PhzF_family"/>
    <property type="match status" value="1"/>
</dbReference>
<dbReference type="PANTHER" id="PTHR13774">
    <property type="entry name" value="PHENAZINE BIOSYNTHESIS PROTEIN"/>
    <property type="match status" value="1"/>
</dbReference>